<protein>
    <submittedName>
        <fullName evidence="7">Amino acid adenylation domain-containing protein</fullName>
    </submittedName>
</protein>
<dbReference type="SUPFAM" id="SSF47336">
    <property type="entry name" value="ACP-like"/>
    <property type="match status" value="2"/>
</dbReference>
<dbReference type="Pfam" id="PF00668">
    <property type="entry name" value="Condensation"/>
    <property type="match status" value="2"/>
</dbReference>
<dbReference type="InterPro" id="IPR029058">
    <property type="entry name" value="AB_hydrolase_fold"/>
</dbReference>
<dbReference type="FunFam" id="1.10.1200.10:FF:000016">
    <property type="entry name" value="Non-ribosomal peptide synthase"/>
    <property type="match status" value="2"/>
</dbReference>
<keyword evidence="4" id="KW-0597">Phosphoprotein</keyword>
<feature type="domain" description="Carrier" evidence="6">
    <location>
        <begin position="2083"/>
        <end position="2158"/>
    </location>
</feature>
<dbReference type="Gene3D" id="3.40.50.1820">
    <property type="entry name" value="alpha/beta hydrolase"/>
    <property type="match status" value="1"/>
</dbReference>
<comment type="similarity">
    <text evidence="2">Belongs to the ATP-dependent AMP-binding enzyme family.</text>
</comment>
<dbReference type="PANTHER" id="PTHR45527:SF14">
    <property type="entry name" value="PLIPASTATIN SYNTHASE SUBUNIT B"/>
    <property type="match status" value="1"/>
</dbReference>
<dbReference type="InterPro" id="IPR020806">
    <property type="entry name" value="PKS_PP-bd"/>
</dbReference>
<dbReference type="InterPro" id="IPR010071">
    <property type="entry name" value="AA_adenyl_dom"/>
</dbReference>
<dbReference type="Pfam" id="PF00975">
    <property type="entry name" value="Thioesterase"/>
    <property type="match status" value="1"/>
</dbReference>
<dbReference type="SUPFAM" id="SSF52777">
    <property type="entry name" value="CoA-dependent acyltransferases"/>
    <property type="match status" value="4"/>
</dbReference>
<dbReference type="GO" id="GO:0044550">
    <property type="term" value="P:secondary metabolite biosynthetic process"/>
    <property type="evidence" value="ECO:0007669"/>
    <property type="project" value="UniProtKB-ARBA"/>
</dbReference>
<dbReference type="GO" id="GO:0008610">
    <property type="term" value="P:lipid biosynthetic process"/>
    <property type="evidence" value="ECO:0007669"/>
    <property type="project" value="UniProtKB-ARBA"/>
</dbReference>
<reference evidence="7 8" key="1">
    <citation type="submission" date="2016-10" db="EMBL/GenBank/DDBJ databases">
        <authorList>
            <person name="de Groot N.N."/>
        </authorList>
    </citation>
    <scope>NUCLEOTIDE SEQUENCE [LARGE SCALE GENOMIC DNA]</scope>
    <source>
        <strain evidence="7 8">CGMCC 4.2026</strain>
    </source>
</reference>
<dbReference type="SUPFAM" id="SSF56801">
    <property type="entry name" value="Acetyl-CoA synthetase-like"/>
    <property type="match status" value="2"/>
</dbReference>
<dbReference type="Gene3D" id="3.30.559.30">
    <property type="entry name" value="Nonribosomal peptide synthetase, condensation domain"/>
    <property type="match status" value="2"/>
</dbReference>
<name>A0A1H8EHP6_9ACTN</name>
<dbReference type="GO" id="GO:0017000">
    <property type="term" value="P:antibiotic biosynthetic process"/>
    <property type="evidence" value="ECO:0007669"/>
    <property type="project" value="UniProtKB-ARBA"/>
</dbReference>
<dbReference type="Proteomes" id="UP000181951">
    <property type="component" value="Unassembled WGS sequence"/>
</dbReference>
<dbReference type="Gene3D" id="3.40.50.980">
    <property type="match status" value="2"/>
</dbReference>
<dbReference type="Gene3D" id="1.10.1200.10">
    <property type="entry name" value="ACP-like"/>
    <property type="match status" value="1"/>
</dbReference>
<dbReference type="SMART" id="SM00824">
    <property type="entry name" value="PKS_TE"/>
    <property type="match status" value="1"/>
</dbReference>
<feature type="domain" description="Carrier" evidence="6">
    <location>
        <begin position="1014"/>
        <end position="1089"/>
    </location>
</feature>
<dbReference type="STRING" id="310780.SAMN05216267_1002210"/>
<dbReference type="InterPro" id="IPR020845">
    <property type="entry name" value="AMP-binding_CS"/>
</dbReference>
<dbReference type="Gene3D" id="3.30.300.30">
    <property type="match status" value="2"/>
</dbReference>
<dbReference type="InterPro" id="IPR006162">
    <property type="entry name" value="Ppantetheine_attach_site"/>
</dbReference>
<dbReference type="FunFam" id="3.40.50.980:FF:000001">
    <property type="entry name" value="Non-ribosomal peptide synthetase"/>
    <property type="match status" value="1"/>
</dbReference>
<dbReference type="CDD" id="cd19540">
    <property type="entry name" value="LCL_NRPS-like"/>
    <property type="match status" value="2"/>
</dbReference>
<dbReference type="NCBIfam" id="TIGR01733">
    <property type="entry name" value="AA-adenyl-dom"/>
    <property type="match status" value="2"/>
</dbReference>
<dbReference type="PROSITE" id="PS50075">
    <property type="entry name" value="CARRIER"/>
    <property type="match status" value="2"/>
</dbReference>
<feature type="region of interest" description="Disordered" evidence="5">
    <location>
        <begin position="577"/>
        <end position="604"/>
    </location>
</feature>
<dbReference type="PROSITE" id="PS00012">
    <property type="entry name" value="PHOSPHOPANTETHEINE"/>
    <property type="match status" value="2"/>
</dbReference>
<dbReference type="PROSITE" id="PS00455">
    <property type="entry name" value="AMP_BINDING"/>
    <property type="match status" value="1"/>
</dbReference>
<dbReference type="Gene3D" id="3.40.50.12780">
    <property type="entry name" value="N-terminal domain of ligase-like"/>
    <property type="match status" value="1"/>
</dbReference>
<dbReference type="OrthoDB" id="2472181at2"/>
<dbReference type="SUPFAM" id="SSF53474">
    <property type="entry name" value="alpha/beta-Hydrolases"/>
    <property type="match status" value="1"/>
</dbReference>
<dbReference type="InterPro" id="IPR045851">
    <property type="entry name" value="AMP-bd_C_sf"/>
</dbReference>
<dbReference type="RefSeq" id="WP_069465874.1">
    <property type="nucleotide sequence ID" value="NZ_FODD01000002.1"/>
</dbReference>
<dbReference type="InterPro" id="IPR042099">
    <property type="entry name" value="ANL_N_sf"/>
</dbReference>
<dbReference type="InterPro" id="IPR025110">
    <property type="entry name" value="AMP-bd_C"/>
</dbReference>
<dbReference type="GO" id="GO:0043041">
    <property type="term" value="P:amino acid activation for nonribosomal peptide biosynthetic process"/>
    <property type="evidence" value="ECO:0007669"/>
    <property type="project" value="TreeGrafter"/>
</dbReference>
<evidence type="ECO:0000256" key="5">
    <source>
        <dbReference type="SAM" id="MobiDB-lite"/>
    </source>
</evidence>
<dbReference type="SMART" id="SM00823">
    <property type="entry name" value="PKS_PP"/>
    <property type="match status" value="2"/>
</dbReference>
<proteinExistence type="inferred from homology"/>
<evidence type="ECO:0000313" key="7">
    <source>
        <dbReference type="EMBL" id="SEN18910.1"/>
    </source>
</evidence>
<dbReference type="FunFam" id="3.40.50.12780:FF:000012">
    <property type="entry name" value="Non-ribosomal peptide synthetase"/>
    <property type="match status" value="2"/>
</dbReference>
<dbReference type="Gene3D" id="2.30.38.10">
    <property type="entry name" value="Luciferase, Domain 3"/>
    <property type="match status" value="1"/>
</dbReference>
<dbReference type="GO" id="GO:0031177">
    <property type="term" value="F:phosphopantetheine binding"/>
    <property type="evidence" value="ECO:0007669"/>
    <property type="project" value="InterPro"/>
</dbReference>
<gene>
    <name evidence="7" type="ORF">SAMN05216267_1002210</name>
</gene>
<dbReference type="Pfam" id="PF13193">
    <property type="entry name" value="AMP-binding_C"/>
    <property type="match status" value="2"/>
</dbReference>
<evidence type="ECO:0000313" key="8">
    <source>
        <dbReference type="Proteomes" id="UP000181951"/>
    </source>
</evidence>
<dbReference type="EMBL" id="FODD01000002">
    <property type="protein sequence ID" value="SEN18910.1"/>
    <property type="molecule type" value="Genomic_DNA"/>
</dbReference>
<dbReference type="InterPro" id="IPR001031">
    <property type="entry name" value="Thioesterase"/>
</dbReference>
<dbReference type="FunFam" id="3.30.559.10:FF:000012">
    <property type="entry name" value="Non-ribosomal peptide synthetase"/>
    <property type="match status" value="1"/>
</dbReference>
<keyword evidence="8" id="KW-1185">Reference proteome</keyword>
<evidence type="ECO:0000256" key="3">
    <source>
        <dbReference type="ARBA" id="ARBA00022450"/>
    </source>
</evidence>
<dbReference type="InterPro" id="IPR001242">
    <property type="entry name" value="Condensation_dom"/>
</dbReference>
<feature type="region of interest" description="Disordered" evidence="5">
    <location>
        <begin position="2418"/>
        <end position="2442"/>
    </location>
</feature>
<dbReference type="InterPro" id="IPR009081">
    <property type="entry name" value="PP-bd_ACP"/>
</dbReference>
<dbReference type="Pfam" id="PF00550">
    <property type="entry name" value="PP-binding"/>
    <property type="match status" value="2"/>
</dbReference>
<accession>A0A1H8EHP6</accession>
<dbReference type="Gene3D" id="3.30.559.10">
    <property type="entry name" value="Chloramphenicol acetyltransferase-like domain"/>
    <property type="match status" value="2"/>
</dbReference>
<dbReference type="InterPro" id="IPR020802">
    <property type="entry name" value="TesA-like"/>
</dbReference>
<dbReference type="InterPro" id="IPR036736">
    <property type="entry name" value="ACP-like_sf"/>
</dbReference>
<dbReference type="GO" id="GO:0072330">
    <property type="term" value="P:monocarboxylic acid biosynthetic process"/>
    <property type="evidence" value="ECO:0007669"/>
    <property type="project" value="UniProtKB-ARBA"/>
</dbReference>
<dbReference type="GO" id="GO:0003824">
    <property type="term" value="F:catalytic activity"/>
    <property type="evidence" value="ECO:0007669"/>
    <property type="project" value="InterPro"/>
</dbReference>
<evidence type="ECO:0000256" key="1">
    <source>
        <dbReference type="ARBA" id="ARBA00001957"/>
    </source>
</evidence>
<comment type="cofactor">
    <cofactor evidence="1">
        <name>pantetheine 4'-phosphate</name>
        <dbReference type="ChEBI" id="CHEBI:47942"/>
    </cofactor>
</comment>
<dbReference type="FunFam" id="2.30.38.10:FF:000001">
    <property type="entry name" value="Non-ribosomal peptide synthetase PvdI"/>
    <property type="match status" value="2"/>
</dbReference>
<dbReference type="InterPro" id="IPR023213">
    <property type="entry name" value="CAT-like_dom_sf"/>
</dbReference>
<dbReference type="Pfam" id="PF00501">
    <property type="entry name" value="AMP-binding"/>
    <property type="match status" value="2"/>
</dbReference>
<organism evidence="7 8">
    <name type="scientific">Actinacidiphila rubida</name>
    <dbReference type="NCBI Taxonomy" id="310780"/>
    <lineage>
        <taxon>Bacteria</taxon>
        <taxon>Bacillati</taxon>
        <taxon>Actinomycetota</taxon>
        <taxon>Actinomycetes</taxon>
        <taxon>Kitasatosporales</taxon>
        <taxon>Streptomycetaceae</taxon>
        <taxon>Actinacidiphila</taxon>
    </lineage>
</organism>
<dbReference type="PANTHER" id="PTHR45527">
    <property type="entry name" value="NONRIBOSOMAL PEPTIDE SYNTHETASE"/>
    <property type="match status" value="1"/>
</dbReference>
<dbReference type="FunFam" id="3.30.300.30:FF:000010">
    <property type="entry name" value="Enterobactin synthetase component F"/>
    <property type="match status" value="2"/>
</dbReference>
<sequence>MIAPSYAQSRLWFLNRLEGGATYNLPVAVRLTGPLSADALEAALGDVTDRHHSLRTRFPELDGGPVQEVVPAAQGRPVLRRARTSADRLASVQEEFAEAGFDLEKDLPLRALLLELAADDHVLVLVMHHIACDGWSMRPLWHDLSVAYAARRAGHEPGWEPLPVQYADYAEWQRDLLGAPDDPDALQSRQLAYWRDVLAGAPEELALPADRPRPAVSGRGAGRAGLAIPADLHGRLAGLARAHGVTLFMVLQAAVATLLCRMGAGTDVPLGTPVAGRTDEALDDLVGFFVNTLVIRTDLSGSPTFADLLARVRERSLGALDHQDVPFQRLVEELAPSRSTSRHPLTQVLVVLQNNEAAVPDLPGIAARPYLVGRPVAKTDLTFEFGERAAEADGRPAGIDGAVFYATDLFDAGTADSLATRLLRLLQAVAADPARRVGSIDLLSEEEWREILAPGAEVAPAPAAAATLPGRFEARAAGNPHAPAVVDADGTRLTYAELNSRANRLARLLVACGAGPEGRVAVALPRSAELAVALLAVLKCGAAYVPLDPDYPADRVAYMLADSAPAVLVTSRGTVAAGRERGMGAPGREQPAPAPGGERPAPVTLLLDDPATADRLHRLPDGDLTDAERTSALLPSHPAYTIYTSGSTGRPKGVLVPHASVLRLFTATDAWFGPGPEDVWTWFHSFAFDFSVWEMWGALLHGGLLVVVPVDVARSPAEFLALLARERVTVLNQTPSAFYQLDRADAQHPALSAGLALRTVVFGGEALDVTRLSGWHERHGDRAPRLVNMYGITETTVHVSYKELAALPTGGGAVPGTIGRGIPDLRVHVLDDALLPCPPGVPGEMYVSGAGLARGYLGRPDLTAGRFVADPFGPPGQRMYRSGDLAKWSAAGELEYLGRSDDQVKIRGFRIELGEIESVVAGHDAVTAGTVLVREDRPGDLRLVAYVTTSGPHAPADRDRLAAALRAHCTTLLPGYMVPSAFVVVDAFPLTVNGKLDRRALPAPEAAAPAPSRAPGTPEEEVMCGLFAEVLGAGSVGADDHFFDLGGHSLLAVRLISRIRAVIGVDVEVRTLFEAPTPAMLLARIAGGAGAAAGTDAATRPVRGPRPPVIPLSSAQRRLWFMAQWEGPSPTYNMPAAYRLTGPLDTAALRDALADLAARHESLRTVFPATGGEPRQLVLPADQARPRLPVRAVARGGLDAAVAEASGRSFDIANEPPLHAELLALSPTDHVLVLVLHHIAGDGWSMKPLLRDLATAYTARLAGRPPGWPELPLQYADYAVWQRDLLDAEDDPGSAMSRRLDAWRRQLAGLPEDLPLPTDRPRPAVPSYVGAGTPVEIAPELHARLVRLARSHGASLFMVVQAAFAALLSRLGGGTDIPLGTPAAGRRDDALHDLVGMFVNMLVLRTDLSGDPRFTDLLARVRETDLAAYDGQDVPFERLVELLNPGRSTARHPLFQVMCALDNTAPAELSLPGLEVRERPGVRAAARFDLSLSLTEHTAGDGGAGGVRGVLQYATDLFDPATAEAMAARLVLVLTAVADDPTVRIGALGILPEHERETVLAAWNDTGTSAPARTLPDLFQEQVRADPDATAVVCEGERLTYGEVDARANRLARLLMARGAGPERTVALALPRSAEAIVALLAVAKSGAAYLPLDTEYPAERLAFMLDDARPLLVLTTAATAGRLPCVAAAPHLLLDAAATAAALGAASAREVTDGERRHPLLPAHPAYVIYTSGSTGRPKGVQVTHRGISGFATTQRELLDIGPRSRVLHFASLGFDAATAEICRALLSGATLVVSRRSVFGRHGLAETVRTEGVTHAFLQPALLAAGADLCLDGVRTLTVGGEACPPSLVEQWAGGRRMLVFYGPTEATVLATHHLIGPGDADHPSAALPIGRPLAGMRAYVLDARLQPVPAGVTGELHLAGGGLARGYLDRPQLTAERFVACPYGEPGERMYRTGDLVRWSGDGELHFVGRTDDQVKLRGFRIELGEIESVLARLDEVAQAVVVVREDRPGDRRLVAYVLPAPGAVPDPARLRAFAARTLPEHMVPSAVVPLTAMPTTANGKLDRRALPAPEVPAPAASRAPRTADEEILCGLFAEVLGVDGVGVDDHFFELGGHSLLATRLIARVRAVFATEADVRTVFEAPTVALLASRLGAAPATSGLRAVLPIRDAGAGEPLFCLPPAGGLSWAYARLLGRLPAEQRVYGLQAPGTYGEGPVPEAVEAIAADYARRIRRIQPHGPYRLLGWSFGGVNAHAVAVRLQEEGERVELLALLDAYPHGAAGGDADEAALLADLARSLGVPPSPADVPALSPEWILHRLRADDHPLRDISETVLHAMLHDYRIARASRLTHAPGVFRGDVLAFTAAASAPPDVTATGTWSPYVDGRITEHRIACRHEDMLHPAHVGAVAAAVAGALRSGGEGPGVAPESAGPELAAAGRRA</sequence>
<evidence type="ECO:0000259" key="6">
    <source>
        <dbReference type="PROSITE" id="PS50075"/>
    </source>
</evidence>
<dbReference type="CDD" id="cd17643">
    <property type="entry name" value="A_NRPS_Cytc1-like"/>
    <property type="match status" value="1"/>
</dbReference>
<evidence type="ECO:0000256" key="2">
    <source>
        <dbReference type="ARBA" id="ARBA00006432"/>
    </source>
</evidence>
<dbReference type="GO" id="GO:0005829">
    <property type="term" value="C:cytosol"/>
    <property type="evidence" value="ECO:0007669"/>
    <property type="project" value="TreeGrafter"/>
</dbReference>
<keyword evidence="3" id="KW-0596">Phosphopantetheine</keyword>
<evidence type="ECO:0000256" key="4">
    <source>
        <dbReference type="ARBA" id="ARBA00022553"/>
    </source>
</evidence>
<dbReference type="InterPro" id="IPR000873">
    <property type="entry name" value="AMP-dep_synth/lig_dom"/>
</dbReference>